<evidence type="ECO:0000313" key="1">
    <source>
        <dbReference type="EMBL" id="OIQ77243.1"/>
    </source>
</evidence>
<sequence length="137" mass="14946">MNDVGHFHLGRIQAALLQHFDHAYHAVHGGANFVTHRGQKLRLGQIGLFGVLGGHLKSLVFFHQRLLHHVFGGHIAKHQHGTHHEGRAVTNRGTTVCNGVFATIAGDQYGVVVQSLSHAAAQGFFDRYHSRPAGSLI</sequence>
<accession>A0A1J5QIB2</accession>
<gene>
    <name evidence="1" type="ORF">GALL_410670</name>
</gene>
<proteinExistence type="predicted"/>
<dbReference type="AntiFam" id="ANF00201">
    <property type="entry name" value="Shadow ORF (opposite gacS)"/>
</dbReference>
<name>A0A1J5QIB2_9ZZZZ</name>
<dbReference type="EMBL" id="MLJW01001663">
    <property type="protein sequence ID" value="OIQ77243.1"/>
    <property type="molecule type" value="Genomic_DNA"/>
</dbReference>
<comment type="caution">
    <text evidence="1">The sequence shown here is derived from an EMBL/GenBank/DDBJ whole genome shotgun (WGS) entry which is preliminary data.</text>
</comment>
<organism evidence="1">
    <name type="scientific">mine drainage metagenome</name>
    <dbReference type="NCBI Taxonomy" id="410659"/>
    <lineage>
        <taxon>unclassified sequences</taxon>
        <taxon>metagenomes</taxon>
        <taxon>ecological metagenomes</taxon>
    </lineage>
</organism>
<dbReference type="AlphaFoldDB" id="A0A1J5QIB2"/>
<reference evidence="1" key="1">
    <citation type="submission" date="2016-10" db="EMBL/GenBank/DDBJ databases">
        <title>Sequence of Gallionella enrichment culture.</title>
        <authorList>
            <person name="Poehlein A."/>
            <person name="Muehling M."/>
            <person name="Daniel R."/>
        </authorList>
    </citation>
    <scope>NUCLEOTIDE SEQUENCE</scope>
</reference>
<protein>
    <submittedName>
        <fullName evidence="1">Uncharacterized protein</fullName>
    </submittedName>
</protein>